<organism evidence="1 2">
    <name type="scientific">Candidatus Roizmanbacteria bacterium RIFCSPHIGHO2_02_FULL_43_11</name>
    <dbReference type="NCBI Taxonomy" id="1802043"/>
    <lineage>
        <taxon>Bacteria</taxon>
        <taxon>Candidatus Roizmaniibacteriota</taxon>
    </lineage>
</organism>
<proteinExistence type="predicted"/>
<evidence type="ECO:0000313" key="1">
    <source>
        <dbReference type="EMBL" id="OGK30338.1"/>
    </source>
</evidence>
<protein>
    <submittedName>
        <fullName evidence="1">Uncharacterized protein</fullName>
    </submittedName>
</protein>
<dbReference type="Proteomes" id="UP000178098">
    <property type="component" value="Unassembled WGS sequence"/>
</dbReference>
<reference evidence="1 2" key="1">
    <citation type="journal article" date="2016" name="Nat. Commun.">
        <title>Thousands of microbial genomes shed light on interconnected biogeochemical processes in an aquifer system.</title>
        <authorList>
            <person name="Anantharaman K."/>
            <person name="Brown C.T."/>
            <person name="Hug L.A."/>
            <person name="Sharon I."/>
            <person name="Castelle C.J."/>
            <person name="Probst A.J."/>
            <person name="Thomas B.C."/>
            <person name="Singh A."/>
            <person name="Wilkins M.J."/>
            <person name="Karaoz U."/>
            <person name="Brodie E.L."/>
            <person name="Williams K.H."/>
            <person name="Hubbard S.S."/>
            <person name="Banfield J.F."/>
        </authorList>
    </citation>
    <scope>NUCLEOTIDE SEQUENCE [LARGE SCALE GENOMIC DNA]</scope>
</reference>
<gene>
    <name evidence="1" type="ORF">A3D08_03700</name>
</gene>
<dbReference type="EMBL" id="MFZT01000029">
    <property type="protein sequence ID" value="OGK30338.1"/>
    <property type="molecule type" value="Genomic_DNA"/>
</dbReference>
<sequence>MDPFFEELFTLLGFSDEEGQEYLKTFQEILSMNLVADLAETLPEDKRAEFVKLVSADGQQDGLKDWMHDNISMDADIAKKLGESVTRSYRDFFEALVADLDTGKKDEVEKFAQSYMGQMAE</sequence>
<accession>A0A1F7HGH4</accession>
<comment type="caution">
    <text evidence="1">The sequence shown here is derived from an EMBL/GenBank/DDBJ whole genome shotgun (WGS) entry which is preliminary data.</text>
</comment>
<dbReference type="AlphaFoldDB" id="A0A1F7HGH4"/>
<evidence type="ECO:0000313" key="2">
    <source>
        <dbReference type="Proteomes" id="UP000178098"/>
    </source>
</evidence>
<name>A0A1F7HGH4_9BACT</name>